<dbReference type="InterPro" id="IPR020449">
    <property type="entry name" value="Tscrpt_reg_AraC-type_HTH"/>
</dbReference>
<proteinExistence type="predicted"/>
<dbReference type="InterPro" id="IPR018062">
    <property type="entry name" value="HTH_AraC-typ_CS"/>
</dbReference>
<evidence type="ECO:0000313" key="5">
    <source>
        <dbReference type="EMBL" id="UVI32677.1"/>
    </source>
</evidence>
<gene>
    <name evidence="5" type="ORF">L1F29_12995</name>
</gene>
<dbReference type="InterPro" id="IPR011051">
    <property type="entry name" value="RmlC_Cupin_sf"/>
</dbReference>
<keyword evidence="3" id="KW-0804">Transcription</keyword>
<dbReference type="PRINTS" id="PR00032">
    <property type="entry name" value="HTHARAC"/>
</dbReference>
<evidence type="ECO:0000256" key="2">
    <source>
        <dbReference type="ARBA" id="ARBA00023125"/>
    </source>
</evidence>
<dbReference type="Pfam" id="PF02311">
    <property type="entry name" value="AraC_binding"/>
    <property type="match status" value="1"/>
</dbReference>
<keyword evidence="6" id="KW-1185">Reference proteome</keyword>
<dbReference type="Proteomes" id="UP001057877">
    <property type="component" value="Chromosome"/>
</dbReference>
<feature type="domain" description="HTH araC/xylS-type" evidence="4">
    <location>
        <begin position="196"/>
        <end position="294"/>
    </location>
</feature>
<dbReference type="EMBL" id="CP091430">
    <property type="protein sequence ID" value="UVI32677.1"/>
    <property type="molecule type" value="Genomic_DNA"/>
</dbReference>
<name>A0ABY5SFB1_9BACL</name>
<dbReference type="PROSITE" id="PS00041">
    <property type="entry name" value="HTH_ARAC_FAMILY_1"/>
    <property type="match status" value="1"/>
</dbReference>
<dbReference type="InterPro" id="IPR018060">
    <property type="entry name" value="HTH_AraC"/>
</dbReference>
<protein>
    <submittedName>
        <fullName evidence="5">AraC family transcriptional regulator</fullName>
    </submittedName>
</protein>
<sequence>MIQTPIDLTQWSEFDENSLPFFFNRVSESFHLQMHRHDFMELAYVAEGSGFHYIGGKVIPVAKGDWFIVPLGTSHVFRPASTRPDHPLIVYNCTFQPDRLAAELTAMPGAGTLNHALRLLQLSPDAEHNWHQLKDRDGQVGDWFHLAVREYLQRRPGFVPRLYGLFIELAVMLERQLAGDAGRTADHSSTASDSLDEAIRYIDRMFAEPITVTAIAGAFKISERHFHRVFKQQMGLTFTAYIQNKRIEKSCELLMTTKQPIQDIAQQVGYQDKKFFLAVFKKNTGLAPRDYRRLNRRS</sequence>
<dbReference type="Gene3D" id="1.10.10.60">
    <property type="entry name" value="Homeodomain-like"/>
    <property type="match status" value="2"/>
</dbReference>
<dbReference type="SMART" id="SM00342">
    <property type="entry name" value="HTH_ARAC"/>
    <property type="match status" value="1"/>
</dbReference>
<evidence type="ECO:0000256" key="3">
    <source>
        <dbReference type="ARBA" id="ARBA00023163"/>
    </source>
</evidence>
<dbReference type="InterPro" id="IPR014710">
    <property type="entry name" value="RmlC-like_jellyroll"/>
</dbReference>
<dbReference type="SUPFAM" id="SSF46689">
    <property type="entry name" value="Homeodomain-like"/>
    <property type="match status" value="2"/>
</dbReference>
<evidence type="ECO:0000259" key="4">
    <source>
        <dbReference type="PROSITE" id="PS01124"/>
    </source>
</evidence>
<accession>A0ABY5SFB1</accession>
<dbReference type="PANTHER" id="PTHR43280">
    <property type="entry name" value="ARAC-FAMILY TRANSCRIPTIONAL REGULATOR"/>
    <property type="match status" value="1"/>
</dbReference>
<keyword evidence="2" id="KW-0238">DNA-binding</keyword>
<organism evidence="5 6">
    <name type="scientific">Paenibacillus spongiae</name>
    <dbReference type="NCBI Taxonomy" id="2909671"/>
    <lineage>
        <taxon>Bacteria</taxon>
        <taxon>Bacillati</taxon>
        <taxon>Bacillota</taxon>
        <taxon>Bacilli</taxon>
        <taxon>Bacillales</taxon>
        <taxon>Paenibacillaceae</taxon>
        <taxon>Paenibacillus</taxon>
    </lineage>
</organism>
<evidence type="ECO:0000313" key="6">
    <source>
        <dbReference type="Proteomes" id="UP001057877"/>
    </source>
</evidence>
<dbReference type="SUPFAM" id="SSF51182">
    <property type="entry name" value="RmlC-like cupins"/>
    <property type="match status" value="1"/>
</dbReference>
<dbReference type="RefSeq" id="WP_258388726.1">
    <property type="nucleotide sequence ID" value="NZ_CP091430.1"/>
</dbReference>
<dbReference type="Pfam" id="PF12833">
    <property type="entry name" value="HTH_18"/>
    <property type="match status" value="1"/>
</dbReference>
<dbReference type="InterPro" id="IPR003313">
    <property type="entry name" value="AraC-bd"/>
</dbReference>
<dbReference type="Gene3D" id="2.60.120.10">
    <property type="entry name" value="Jelly Rolls"/>
    <property type="match status" value="1"/>
</dbReference>
<evidence type="ECO:0000256" key="1">
    <source>
        <dbReference type="ARBA" id="ARBA00023015"/>
    </source>
</evidence>
<dbReference type="PANTHER" id="PTHR43280:SF28">
    <property type="entry name" value="HTH-TYPE TRANSCRIPTIONAL ACTIVATOR RHAS"/>
    <property type="match status" value="1"/>
</dbReference>
<dbReference type="InterPro" id="IPR009057">
    <property type="entry name" value="Homeodomain-like_sf"/>
</dbReference>
<dbReference type="PROSITE" id="PS01124">
    <property type="entry name" value="HTH_ARAC_FAMILY_2"/>
    <property type="match status" value="1"/>
</dbReference>
<keyword evidence="1" id="KW-0805">Transcription regulation</keyword>
<reference evidence="5" key="1">
    <citation type="submission" date="2022-01" db="EMBL/GenBank/DDBJ databases">
        <title>Paenibacillus spongiae sp. nov., isolated from marine sponge.</title>
        <authorList>
            <person name="Li Z."/>
            <person name="Zhang M."/>
        </authorList>
    </citation>
    <scope>NUCLEOTIDE SEQUENCE</scope>
    <source>
        <strain evidence="5">PHS-Z3</strain>
    </source>
</reference>